<sequence length="188" mass="20974">MSRTDDGFFSVSHNYPVFLQPHQGEASQQGLVDAMPESFRMLSEIAASEQQSLGLIKQLPQGDVISQYLQLQAKKVDILLQFVMAQQPQQGSECQGLQFGGSHLLINSPTQLQTDQVYQARLYIKAAQLAVFCLVEPRIVEPGAIESASEQYQLDILAIGEAEQEMLVRASLLEQQKLLKLRQQARSQ</sequence>
<accession>A0AA37VSR2</accession>
<dbReference type="EMBL" id="BSNC01000001">
    <property type="protein sequence ID" value="GLP94886.1"/>
    <property type="molecule type" value="Genomic_DNA"/>
</dbReference>
<dbReference type="AlphaFoldDB" id="A0AA37VSR2"/>
<organism evidence="1 2">
    <name type="scientific">Paraferrimonas sedimenticola</name>
    <dbReference type="NCBI Taxonomy" id="375674"/>
    <lineage>
        <taxon>Bacteria</taxon>
        <taxon>Pseudomonadati</taxon>
        <taxon>Pseudomonadota</taxon>
        <taxon>Gammaproteobacteria</taxon>
        <taxon>Alteromonadales</taxon>
        <taxon>Ferrimonadaceae</taxon>
        <taxon>Paraferrimonas</taxon>
    </lineage>
</organism>
<evidence type="ECO:0000313" key="1">
    <source>
        <dbReference type="EMBL" id="GLP94886.1"/>
    </source>
</evidence>
<dbReference type="RefSeq" id="WP_095506249.1">
    <property type="nucleotide sequence ID" value="NZ_BSNC01000001.1"/>
</dbReference>
<reference evidence="1" key="1">
    <citation type="journal article" date="2014" name="Int. J. Syst. Evol. Microbiol.">
        <title>Complete genome sequence of Corynebacterium casei LMG S-19264T (=DSM 44701T), isolated from a smear-ripened cheese.</title>
        <authorList>
            <consortium name="US DOE Joint Genome Institute (JGI-PGF)"/>
            <person name="Walter F."/>
            <person name="Albersmeier A."/>
            <person name="Kalinowski J."/>
            <person name="Ruckert C."/>
        </authorList>
    </citation>
    <scope>NUCLEOTIDE SEQUENCE</scope>
    <source>
        <strain evidence="1">NBRC 101628</strain>
    </source>
</reference>
<gene>
    <name evidence="1" type="ORF">GCM10007895_01920</name>
</gene>
<proteinExistence type="predicted"/>
<evidence type="ECO:0000313" key="2">
    <source>
        <dbReference type="Proteomes" id="UP001161422"/>
    </source>
</evidence>
<protein>
    <recommendedName>
        <fullName evidence="3">PilZ domain-containing protein</fullName>
    </recommendedName>
</protein>
<dbReference type="Proteomes" id="UP001161422">
    <property type="component" value="Unassembled WGS sequence"/>
</dbReference>
<name>A0AA37VSR2_9GAMM</name>
<keyword evidence="2" id="KW-1185">Reference proteome</keyword>
<reference evidence="1" key="2">
    <citation type="submission" date="2023-01" db="EMBL/GenBank/DDBJ databases">
        <title>Draft genome sequence of Paraferrimonas sedimenticola strain NBRC 101628.</title>
        <authorList>
            <person name="Sun Q."/>
            <person name="Mori K."/>
        </authorList>
    </citation>
    <scope>NUCLEOTIDE SEQUENCE</scope>
    <source>
        <strain evidence="1">NBRC 101628</strain>
    </source>
</reference>
<comment type="caution">
    <text evidence="1">The sequence shown here is derived from an EMBL/GenBank/DDBJ whole genome shotgun (WGS) entry which is preliminary data.</text>
</comment>
<evidence type="ECO:0008006" key="3">
    <source>
        <dbReference type="Google" id="ProtNLM"/>
    </source>
</evidence>